<evidence type="ECO:0000313" key="2">
    <source>
        <dbReference type="EMBL" id="MDR7385749.1"/>
    </source>
</evidence>
<dbReference type="EMBL" id="JAVDYE010000001">
    <property type="protein sequence ID" value="MDR7385749.1"/>
    <property type="molecule type" value="Genomic_DNA"/>
</dbReference>
<accession>A0ABU2CWM1</accession>
<feature type="domain" description="N-acetyltransferase" evidence="1">
    <location>
        <begin position="1"/>
        <end position="130"/>
    </location>
</feature>
<dbReference type="RefSeq" id="WP_274996708.1">
    <property type="nucleotide sequence ID" value="NZ_JAJQQP010000013.1"/>
</dbReference>
<dbReference type="InterPro" id="IPR000182">
    <property type="entry name" value="GNAT_dom"/>
</dbReference>
<dbReference type="InterPro" id="IPR016181">
    <property type="entry name" value="Acyl_CoA_acyltransferase"/>
</dbReference>
<protein>
    <submittedName>
        <fullName evidence="2">N-acetylglutamate synthase-like GNAT family acetyltransferase</fullName>
    </submittedName>
</protein>
<dbReference type="Gene3D" id="3.40.630.30">
    <property type="match status" value="1"/>
</dbReference>
<dbReference type="PROSITE" id="PS51186">
    <property type="entry name" value="GNAT"/>
    <property type="match status" value="1"/>
</dbReference>
<comment type="caution">
    <text evidence="2">The sequence shown here is derived from an EMBL/GenBank/DDBJ whole genome shotgun (WGS) entry which is preliminary data.</text>
</comment>
<dbReference type="Pfam" id="PF00583">
    <property type="entry name" value="Acetyltransf_1"/>
    <property type="match status" value="1"/>
</dbReference>
<dbReference type="Proteomes" id="UP001183585">
    <property type="component" value="Unassembled WGS sequence"/>
</dbReference>
<evidence type="ECO:0000259" key="1">
    <source>
        <dbReference type="PROSITE" id="PS51186"/>
    </source>
</evidence>
<name>A0ABU2CWM1_9MICO</name>
<reference evidence="2 3" key="1">
    <citation type="submission" date="2023-07" db="EMBL/GenBank/DDBJ databases">
        <title>Sequencing the genomes of 1000 actinobacteria strains.</title>
        <authorList>
            <person name="Klenk H.-P."/>
        </authorList>
    </citation>
    <scope>NUCLEOTIDE SEQUENCE [LARGE SCALE GENOMIC DNA]</scope>
    <source>
        <strain evidence="2 3">DSM 45554</strain>
    </source>
</reference>
<organism evidence="2 3">
    <name type="scientific">Promicromonospora iranensis</name>
    <dbReference type="NCBI Taxonomy" id="1105144"/>
    <lineage>
        <taxon>Bacteria</taxon>
        <taxon>Bacillati</taxon>
        <taxon>Actinomycetota</taxon>
        <taxon>Actinomycetes</taxon>
        <taxon>Micrococcales</taxon>
        <taxon>Promicromonosporaceae</taxon>
        <taxon>Promicromonospora</taxon>
    </lineage>
</organism>
<proteinExistence type="predicted"/>
<keyword evidence="3" id="KW-1185">Reference proteome</keyword>
<evidence type="ECO:0000313" key="3">
    <source>
        <dbReference type="Proteomes" id="UP001183585"/>
    </source>
</evidence>
<sequence length="163" mass="17531">MLRPATSADLDDLAAFLRSADLTVAALAEPTVHLWLERDEAGAVRATTGFELGPTGEHVLVRSLAVRPDLRGAGDGLRLARFALDRAADAGARQAWLFSRRSGGFWQKLGFSGTTTDDLAAALPDAHQVRLFRSTGQLDREVAWHRLLQVDAGRAPTPHGLAV</sequence>
<gene>
    <name evidence="2" type="ORF">J2S48_005264</name>
</gene>
<dbReference type="SUPFAM" id="SSF55729">
    <property type="entry name" value="Acyl-CoA N-acyltransferases (Nat)"/>
    <property type="match status" value="1"/>
</dbReference>